<sequence length="94" mass="10937">MRKSKNNQMQILFNVIGVVTFLGLLIGVLLHELYGEEKAEFIMFFPISLVIYFFLVNIYYYSKWGKQIFYSSLILLFALDLGMIIYCLTNNSCG</sequence>
<dbReference type="EMBL" id="CP129013">
    <property type="protein sequence ID" value="WLR42386.1"/>
    <property type="molecule type" value="Genomic_DNA"/>
</dbReference>
<name>A0ABY9JSL5_9BACI</name>
<organism evidence="2 3">
    <name type="scientific">Bacillus carboniphilus</name>
    <dbReference type="NCBI Taxonomy" id="86663"/>
    <lineage>
        <taxon>Bacteria</taxon>
        <taxon>Bacillati</taxon>
        <taxon>Bacillota</taxon>
        <taxon>Bacilli</taxon>
        <taxon>Bacillales</taxon>
        <taxon>Bacillaceae</taxon>
        <taxon>Bacillus</taxon>
    </lineage>
</organism>
<protein>
    <submittedName>
        <fullName evidence="2">Uncharacterized protein</fullName>
    </submittedName>
</protein>
<accession>A0ABY9JSL5</accession>
<feature type="transmembrane region" description="Helical" evidence="1">
    <location>
        <begin position="42"/>
        <end position="61"/>
    </location>
</feature>
<reference evidence="2 3" key="1">
    <citation type="submission" date="2023-06" db="EMBL/GenBank/DDBJ databases">
        <title>Five Gram-positive bacteria isolated from mangrove sediments in Shenzhen, Guangdong, China.</title>
        <authorList>
            <person name="Yu S."/>
            <person name="Zheng W."/>
            <person name="Huang Y."/>
        </authorList>
    </citation>
    <scope>NUCLEOTIDE SEQUENCE [LARGE SCALE GENOMIC DNA]</scope>
    <source>
        <strain evidence="2 3">SaN35-3</strain>
    </source>
</reference>
<evidence type="ECO:0000256" key="1">
    <source>
        <dbReference type="SAM" id="Phobius"/>
    </source>
</evidence>
<evidence type="ECO:0000313" key="3">
    <source>
        <dbReference type="Proteomes" id="UP001197974"/>
    </source>
</evidence>
<feature type="transmembrane region" description="Helical" evidence="1">
    <location>
        <begin position="12"/>
        <end position="30"/>
    </location>
</feature>
<dbReference type="Proteomes" id="UP001197974">
    <property type="component" value="Chromosome"/>
</dbReference>
<feature type="transmembrane region" description="Helical" evidence="1">
    <location>
        <begin position="68"/>
        <end position="86"/>
    </location>
</feature>
<proteinExistence type="predicted"/>
<keyword evidence="1" id="KW-0472">Membrane</keyword>
<keyword evidence="1" id="KW-0812">Transmembrane</keyword>
<evidence type="ECO:0000313" key="2">
    <source>
        <dbReference type="EMBL" id="WLR42386.1"/>
    </source>
</evidence>
<dbReference type="RefSeq" id="WP_226542423.1">
    <property type="nucleotide sequence ID" value="NZ_CP129013.1"/>
</dbReference>
<keyword evidence="3" id="KW-1185">Reference proteome</keyword>
<keyword evidence="1" id="KW-1133">Transmembrane helix</keyword>
<gene>
    <name evidence="2" type="ORF">LC087_17035</name>
</gene>